<evidence type="ECO:0000313" key="6">
    <source>
        <dbReference type="EMBL" id="MDN6900040.1"/>
    </source>
</evidence>
<dbReference type="GO" id="GO:0005737">
    <property type="term" value="C:cytoplasm"/>
    <property type="evidence" value="ECO:0007669"/>
    <property type="project" value="UniProtKB-ARBA"/>
</dbReference>
<proteinExistence type="inferred from homology"/>
<sequence length="151" mass="16762">MANYELTYIVRPNLDKDVKAALLARFDTILTDNGAQISKSEDWNTRKFAYEIDGYREGTYHVVTFAAEGTKAVDEFDRLAKISEDILRHMIVAVDPEKLADAHAKQAAAAQRAIERRAQREAERNAAQNQAVAARQARTTTTAPAATAPEK</sequence>
<evidence type="ECO:0000256" key="5">
    <source>
        <dbReference type="SAM" id="MobiDB-lite"/>
    </source>
</evidence>
<dbReference type="InterPro" id="IPR035980">
    <property type="entry name" value="Ribosomal_bS6_sf"/>
</dbReference>
<dbReference type="EMBL" id="CP029684">
    <property type="protein sequence ID" value="QAS69649.1"/>
    <property type="molecule type" value="Genomic_DNA"/>
</dbReference>
<evidence type="ECO:0000256" key="4">
    <source>
        <dbReference type="HAMAP-Rule" id="MF_00360"/>
    </source>
</evidence>
<comment type="function">
    <text evidence="2 4">Binds together with bS18 to 16S ribosomal RNA.</text>
</comment>
<dbReference type="InterPro" id="IPR000529">
    <property type="entry name" value="Ribosomal_bS6"/>
</dbReference>
<evidence type="ECO:0000313" key="9">
    <source>
        <dbReference type="Proteomes" id="UP001167919"/>
    </source>
</evidence>
<feature type="compositionally biased region" description="Basic and acidic residues" evidence="5">
    <location>
        <begin position="113"/>
        <end position="124"/>
    </location>
</feature>
<dbReference type="InterPro" id="IPR014717">
    <property type="entry name" value="Transl_elong_EF1B/ribsomal_bS6"/>
</dbReference>
<keyword evidence="4" id="KW-0687">Ribonucleoprotein</keyword>
<evidence type="ECO:0000313" key="7">
    <source>
        <dbReference type="EMBL" id="QAS69649.1"/>
    </source>
</evidence>
<comment type="similarity">
    <text evidence="1 4">Belongs to the bacterial ribosomal protein bS6 family.</text>
</comment>
<dbReference type="PANTHER" id="PTHR21011:SF1">
    <property type="entry name" value="SMALL RIBOSOMAL SUBUNIT PROTEIN BS6M"/>
    <property type="match status" value="1"/>
</dbReference>
<evidence type="ECO:0000256" key="3">
    <source>
        <dbReference type="ARBA" id="ARBA00035294"/>
    </source>
</evidence>
<keyword evidence="4" id="KW-0694">RNA-binding</keyword>
<accession>A0AAJ1R9M5</accession>
<dbReference type="Pfam" id="PF01250">
    <property type="entry name" value="Ribosomal_S6"/>
    <property type="match status" value="1"/>
</dbReference>
<dbReference type="GO" id="GO:0006412">
    <property type="term" value="P:translation"/>
    <property type="evidence" value="ECO:0007669"/>
    <property type="project" value="UniProtKB-UniRule"/>
</dbReference>
<dbReference type="SUPFAM" id="SSF54995">
    <property type="entry name" value="Ribosomal protein S6"/>
    <property type="match status" value="1"/>
</dbReference>
<dbReference type="Proteomes" id="UP001167919">
    <property type="component" value="Unassembled WGS sequence"/>
</dbReference>
<evidence type="ECO:0000256" key="2">
    <source>
        <dbReference type="ARBA" id="ARBA00035104"/>
    </source>
</evidence>
<dbReference type="GO" id="GO:0005840">
    <property type="term" value="C:ribosome"/>
    <property type="evidence" value="ECO:0007669"/>
    <property type="project" value="UniProtKB-KW"/>
</dbReference>
<keyword evidence="4 6" id="KW-0689">Ribosomal protein</keyword>
<keyword evidence="4" id="KW-0699">rRNA-binding</keyword>
<evidence type="ECO:0000256" key="1">
    <source>
        <dbReference type="ARBA" id="ARBA00009512"/>
    </source>
</evidence>
<reference evidence="7" key="3">
    <citation type="submission" date="2020-01" db="EMBL/GenBank/DDBJ databases">
        <authorList>
            <person name="Cousin F.J."/>
            <person name="Le Guellec R."/>
            <person name="Cretenet M."/>
        </authorList>
    </citation>
    <scope>NUCLEOTIDE SEQUENCE</scope>
    <source>
        <strain evidence="7">UCMA 15228</strain>
    </source>
</reference>
<dbReference type="Gene3D" id="3.30.70.60">
    <property type="match status" value="1"/>
</dbReference>
<dbReference type="InterPro" id="IPR020814">
    <property type="entry name" value="Ribosomal_S6_plastid/chlpt"/>
</dbReference>
<evidence type="ECO:0000313" key="8">
    <source>
        <dbReference type="Proteomes" id="UP000286907"/>
    </source>
</evidence>
<dbReference type="EMBL" id="SDWY01000002">
    <property type="protein sequence ID" value="MDN6900040.1"/>
    <property type="molecule type" value="Genomic_DNA"/>
</dbReference>
<dbReference type="AlphaFoldDB" id="A0AAJ1R9M5"/>
<dbReference type="GO" id="GO:0003735">
    <property type="term" value="F:structural constituent of ribosome"/>
    <property type="evidence" value="ECO:0007669"/>
    <property type="project" value="InterPro"/>
</dbReference>
<dbReference type="Proteomes" id="UP000286907">
    <property type="component" value="Chromosome"/>
</dbReference>
<dbReference type="NCBIfam" id="TIGR00166">
    <property type="entry name" value="S6"/>
    <property type="match status" value="1"/>
</dbReference>
<feature type="compositionally biased region" description="Low complexity" evidence="5">
    <location>
        <begin position="125"/>
        <end position="151"/>
    </location>
</feature>
<protein>
    <recommendedName>
        <fullName evidence="3 4">Small ribosomal subunit protein bS6</fullName>
    </recommendedName>
</protein>
<keyword evidence="8" id="KW-1185">Reference proteome</keyword>
<name>A0AAJ1R9M5_9LACO</name>
<organism evidence="6 9">
    <name type="scientific">Oenococcus sicerae</name>
    <dbReference type="NCBI Taxonomy" id="2203724"/>
    <lineage>
        <taxon>Bacteria</taxon>
        <taxon>Bacillati</taxon>
        <taxon>Bacillota</taxon>
        <taxon>Bacilli</taxon>
        <taxon>Lactobacillales</taxon>
        <taxon>Lactobacillaceae</taxon>
        <taxon>Oenococcus</taxon>
    </lineage>
</organism>
<dbReference type="HAMAP" id="MF_00360">
    <property type="entry name" value="Ribosomal_bS6"/>
    <property type="match status" value="1"/>
</dbReference>
<gene>
    <name evidence="4" type="primary">rpsF</name>
    <name evidence="7" type="ORF">DLJ48_03500</name>
    <name evidence="6" type="ORF">EVC35_03335</name>
</gene>
<dbReference type="GO" id="GO:0070181">
    <property type="term" value="F:small ribosomal subunit rRNA binding"/>
    <property type="evidence" value="ECO:0007669"/>
    <property type="project" value="TreeGrafter"/>
</dbReference>
<feature type="region of interest" description="Disordered" evidence="5">
    <location>
        <begin position="110"/>
        <end position="151"/>
    </location>
</feature>
<reference evidence="6" key="2">
    <citation type="submission" date="2019-01" db="EMBL/GenBank/DDBJ databases">
        <title>Oenococcus sicerae UCMA17102.</title>
        <authorList>
            <person name="Cousin F.J."/>
            <person name="Le Guellec R."/>
            <person name="Cretenet M."/>
        </authorList>
    </citation>
    <scope>NUCLEOTIDE SEQUENCE</scope>
    <source>
        <strain evidence="6">UCMA17102</strain>
    </source>
</reference>
<dbReference type="PANTHER" id="PTHR21011">
    <property type="entry name" value="MITOCHONDRIAL 28S RIBOSOMAL PROTEIN S6"/>
    <property type="match status" value="1"/>
</dbReference>
<dbReference type="GO" id="GO:1990904">
    <property type="term" value="C:ribonucleoprotein complex"/>
    <property type="evidence" value="ECO:0007669"/>
    <property type="project" value="UniProtKB-KW"/>
</dbReference>
<dbReference type="CDD" id="cd00473">
    <property type="entry name" value="bS6"/>
    <property type="match status" value="1"/>
</dbReference>
<reference evidence="7 8" key="1">
    <citation type="journal article" date="2019" name="Syst. Appl. Microbiol.">
        <title>Oenococcus sicerae sp. nov., isolated from French cider.</title>
        <authorList>
            <person name="Cousin F.J."/>
            <person name="Le Guellec R."/>
            <person name="Chagnot C."/>
            <person name="Goux D."/>
            <person name="Dalmasso M."/>
            <person name="Laplace J.M."/>
            <person name="Cretenet M."/>
        </authorList>
    </citation>
    <scope>NUCLEOTIDE SEQUENCE [LARGE SCALE GENOMIC DNA]</scope>
    <source>
        <strain evidence="7 8">UCMA 15228</strain>
    </source>
</reference>